<evidence type="ECO:0000313" key="6">
    <source>
        <dbReference type="Proteomes" id="UP001212821"/>
    </source>
</evidence>
<evidence type="ECO:0000256" key="2">
    <source>
        <dbReference type="ARBA" id="ARBA00022729"/>
    </source>
</evidence>
<dbReference type="EMBL" id="CP115450">
    <property type="protein sequence ID" value="WBP90396.1"/>
    <property type="molecule type" value="Genomic_DNA"/>
</dbReference>
<keyword evidence="6" id="KW-1185">Reference proteome</keyword>
<name>A0ABY7QE74_9ACTN</name>
<evidence type="ECO:0000313" key="5">
    <source>
        <dbReference type="EMBL" id="WBP90396.1"/>
    </source>
</evidence>
<feature type="signal peptide" evidence="3">
    <location>
        <begin position="1"/>
        <end position="27"/>
    </location>
</feature>
<protein>
    <submittedName>
        <fullName evidence="5">Substrate-binding domain-containing protein</fullName>
    </submittedName>
</protein>
<dbReference type="Proteomes" id="UP001212821">
    <property type="component" value="Chromosome"/>
</dbReference>
<feature type="domain" description="Periplasmic binding protein" evidence="4">
    <location>
        <begin position="54"/>
        <end position="311"/>
    </location>
</feature>
<dbReference type="InterPro" id="IPR025997">
    <property type="entry name" value="SBP_2_dom"/>
</dbReference>
<accession>A0ABY7QE74</accession>
<dbReference type="PANTHER" id="PTHR30036:SF1">
    <property type="entry name" value="D-XYLOSE-BINDING PERIPLASMIC PROTEIN"/>
    <property type="match status" value="1"/>
</dbReference>
<feature type="chain" id="PRO_5045662127" evidence="3">
    <location>
        <begin position="28"/>
        <end position="375"/>
    </location>
</feature>
<organism evidence="5 6">
    <name type="scientific">Kitasatospora cathayae</name>
    <dbReference type="NCBI Taxonomy" id="3004092"/>
    <lineage>
        <taxon>Bacteria</taxon>
        <taxon>Bacillati</taxon>
        <taxon>Actinomycetota</taxon>
        <taxon>Actinomycetes</taxon>
        <taxon>Kitasatosporales</taxon>
        <taxon>Streptomycetaceae</taxon>
        <taxon>Kitasatospora</taxon>
    </lineage>
</organism>
<dbReference type="InterPro" id="IPR050555">
    <property type="entry name" value="Bact_Solute-Bind_Prot2"/>
</dbReference>
<keyword evidence="2 3" id="KW-0732">Signal</keyword>
<dbReference type="PANTHER" id="PTHR30036">
    <property type="entry name" value="D-XYLOSE-BINDING PERIPLASMIC PROTEIN"/>
    <property type="match status" value="1"/>
</dbReference>
<evidence type="ECO:0000256" key="3">
    <source>
        <dbReference type="SAM" id="SignalP"/>
    </source>
</evidence>
<sequence>MSIGLRRILAVAAVVSLGLGAASCGSAKQASSGGGGSAAASGSAGGVAAGAVRIGLLLPETKTTRYEQFDRPLIEKKIKELAPQAQIDYYNANQDATLQQTQVDTALTKGDHVLVLDAVDSKSIRSSVRKAHDAGVKVLAYDRLAQGPADAYVSFDNHEVGQLQGQALVAAVGGKANAGEIFMINGSPTDPNAADFKAGAHSAIDGKLKIGKEFDTPQWDPNTANQEAAAAITAIGGSNVVGAYSANDGMAAGVATALKAGGLSVPLTGQDAQLDGIQRIVAGTQTMTIYKPFKPEADAAGEIAVALASGKALDPKLVPTAVTSGSGHKVPADLITPVVVTKDDIKTTVVQDGLYTVGQICTPDYAAACRSAGLQ</sequence>
<dbReference type="Gene3D" id="3.40.50.2300">
    <property type="match status" value="2"/>
</dbReference>
<dbReference type="SUPFAM" id="SSF53822">
    <property type="entry name" value="Periplasmic binding protein-like I"/>
    <property type="match status" value="1"/>
</dbReference>
<dbReference type="PROSITE" id="PS51257">
    <property type="entry name" value="PROKAR_LIPOPROTEIN"/>
    <property type="match status" value="1"/>
</dbReference>
<evidence type="ECO:0000256" key="1">
    <source>
        <dbReference type="ARBA" id="ARBA00004196"/>
    </source>
</evidence>
<proteinExistence type="predicted"/>
<dbReference type="RefSeq" id="WP_270149145.1">
    <property type="nucleotide sequence ID" value="NZ_CP115450.1"/>
</dbReference>
<gene>
    <name evidence="5" type="ORF">O1G21_34080</name>
</gene>
<dbReference type="InterPro" id="IPR028082">
    <property type="entry name" value="Peripla_BP_I"/>
</dbReference>
<comment type="subcellular location">
    <subcellularLocation>
        <location evidence="1">Cell envelope</location>
    </subcellularLocation>
</comment>
<evidence type="ECO:0000259" key="4">
    <source>
        <dbReference type="Pfam" id="PF13407"/>
    </source>
</evidence>
<reference evidence="6" key="1">
    <citation type="submission" date="2022-12" db="EMBL/GenBank/DDBJ databases">
        <authorList>
            <person name="Mo P."/>
        </authorList>
    </citation>
    <scope>NUCLEOTIDE SEQUENCE [LARGE SCALE GENOMIC DNA]</scope>
    <source>
        <strain evidence="6">HUAS 3-15</strain>
    </source>
</reference>
<dbReference type="Pfam" id="PF13407">
    <property type="entry name" value="Peripla_BP_4"/>
    <property type="match status" value="1"/>
</dbReference>